<comment type="caution">
    <text evidence="2">The sequence shown here is derived from an EMBL/GenBank/DDBJ whole genome shotgun (WGS) entry which is preliminary data.</text>
</comment>
<organism evidence="2 3">
    <name type="scientific">Phakopsora pachyrhizi</name>
    <name type="common">Asian soybean rust disease fungus</name>
    <dbReference type="NCBI Taxonomy" id="170000"/>
    <lineage>
        <taxon>Eukaryota</taxon>
        <taxon>Fungi</taxon>
        <taxon>Dikarya</taxon>
        <taxon>Basidiomycota</taxon>
        <taxon>Pucciniomycotina</taxon>
        <taxon>Pucciniomycetes</taxon>
        <taxon>Pucciniales</taxon>
        <taxon>Phakopsoraceae</taxon>
        <taxon>Phakopsora</taxon>
    </lineage>
</organism>
<feature type="compositionally biased region" description="Basic and acidic residues" evidence="1">
    <location>
        <begin position="80"/>
        <end position="96"/>
    </location>
</feature>
<reference evidence="2" key="1">
    <citation type="submission" date="2022-06" db="EMBL/GenBank/DDBJ databases">
        <authorList>
            <consortium name="SYNGENTA / RWTH Aachen University"/>
        </authorList>
    </citation>
    <scope>NUCLEOTIDE SEQUENCE</scope>
</reference>
<evidence type="ECO:0000313" key="3">
    <source>
        <dbReference type="Proteomes" id="UP001153365"/>
    </source>
</evidence>
<dbReference type="EMBL" id="CALTRL010001481">
    <property type="protein sequence ID" value="CAH7672708.1"/>
    <property type="molecule type" value="Genomic_DNA"/>
</dbReference>
<accession>A0AAV0AWG4</accession>
<evidence type="ECO:0000313" key="2">
    <source>
        <dbReference type="EMBL" id="CAH7672708.1"/>
    </source>
</evidence>
<keyword evidence="3" id="KW-1185">Reference proteome</keyword>
<dbReference type="AlphaFoldDB" id="A0AAV0AWG4"/>
<gene>
    <name evidence="2" type="ORF">PPACK8108_LOCUS7534</name>
</gene>
<dbReference type="Proteomes" id="UP001153365">
    <property type="component" value="Unassembled WGS sequence"/>
</dbReference>
<sequence>MMLRQFTKCLVVYCLTLIFLSNIVISSFVPKSKDIEKTIGNGEKIKGVTLTDINKASYGELREPRNKEFASGSSTMSYDTELRTTRPKIDTQGHGK</sequence>
<protein>
    <submittedName>
        <fullName evidence="2">Expressed protein</fullName>
    </submittedName>
</protein>
<name>A0AAV0AWG4_PHAPC</name>
<evidence type="ECO:0000256" key="1">
    <source>
        <dbReference type="SAM" id="MobiDB-lite"/>
    </source>
</evidence>
<proteinExistence type="predicted"/>
<feature type="region of interest" description="Disordered" evidence="1">
    <location>
        <begin position="64"/>
        <end position="96"/>
    </location>
</feature>